<dbReference type="Pfam" id="PF02319">
    <property type="entry name" value="WHD_E2F_TDP"/>
    <property type="match status" value="2"/>
</dbReference>
<keyword evidence="5 9" id="KW-0238">DNA-binding</keyword>
<reference evidence="13" key="3">
    <citation type="submission" date="2020-12" db="UniProtKB">
        <authorList>
            <consortium name="EnsemblPlants"/>
        </authorList>
    </citation>
    <scope>IDENTIFICATION</scope>
</reference>
<keyword evidence="8" id="KW-0131">Cell cycle</keyword>
<dbReference type="AlphaFoldDB" id="A0A2K1IRU4"/>
<sequence length="673" mass="73104">MNSPLTKQPRQSPIQSRTFANRDRMPPLTPNTRSDVNTARGRVSLNSEPSITDSEKENRVHRPGGSIKRSTNSSSLIKYEVLNESTRSASPSIGTVNHHQSDADTRAHSSYNRKDKSLGLLCENFLNLYGTEEGECISLDEAASRLGVERRRIYDIVNVLESIEVLIRKAKNRYTWHGSTRLPQALQTMKEAALRVYGLGEFANTSADESRPTIVASNCASSDDEDEERKTLPSQESEACASVQSQQSSAPKAKADCRREKSLGLLSQKFVQLFLVSQSQVVSLEDAARLLLGDCKDASKLKTKVRRLYDIANILSSLQLIEKTHMAENRKPAFRWLGTKDDLVGPATRMRISGNYVQSPTVNTIPACSSFSFDRTKRGLKRGGTDAPRVEPNSAKRTALKPLQPRDPNVMTPYSRDIINKPVPLHPRASQADSSVSDLKILSVAPSPHNAADSPTAPATTAFSSPIRTTVGWREWNDGVQIHATPTITPWSAQCCDHAGSSNAACPSSNSTLTCSQGGCTPVISQAPGMGSPAVMAGGGVRNCRTCLSRVSYDNLYPFRPPGSLFNPFLPSPPFPMHPQLAAAGFSLAPPGLAPEQSLGLDSTRAQDCSVHRTDNGVAAAAVLQYHNETLGHMFAQYVEAWKSWYLQAASVANPSSFQTPPPVRPGTPQSPS</sequence>
<evidence type="ECO:0000256" key="2">
    <source>
        <dbReference type="ARBA" id="ARBA00010940"/>
    </source>
</evidence>
<evidence type="ECO:0000256" key="7">
    <source>
        <dbReference type="ARBA" id="ARBA00023242"/>
    </source>
</evidence>
<dbReference type="GO" id="GO:0000981">
    <property type="term" value="F:DNA-binding transcription factor activity, RNA polymerase II-specific"/>
    <property type="evidence" value="ECO:0000318"/>
    <property type="project" value="GO_Central"/>
</dbReference>
<dbReference type="RefSeq" id="XP_024358850.1">
    <property type="nucleotide sequence ID" value="XM_024503082.2"/>
</dbReference>
<dbReference type="GO" id="GO:0090575">
    <property type="term" value="C:RNA polymerase II transcription regulator complex"/>
    <property type="evidence" value="ECO:0000318"/>
    <property type="project" value="GO_Central"/>
</dbReference>
<evidence type="ECO:0000256" key="8">
    <source>
        <dbReference type="ARBA" id="ARBA00023306"/>
    </source>
</evidence>
<evidence type="ECO:0000256" key="10">
    <source>
        <dbReference type="SAM" id="MobiDB-lite"/>
    </source>
</evidence>
<evidence type="ECO:0000256" key="4">
    <source>
        <dbReference type="ARBA" id="ARBA00023015"/>
    </source>
</evidence>
<evidence type="ECO:0000256" key="5">
    <source>
        <dbReference type="ARBA" id="ARBA00023125"/>
    </source>
</evidence>
<evidence type="ECO:0000313" key="13">
    <source>
        <dbReference type="EnsemblPlants" id="Pp3c21_13480V3.1"/>
    </source>
</evidence>
<comment type="subcellular location">
    <subcellularLocation>
        <location evidence="1 9">Nucleus</location>
    </subcellularLocation>
</comment>
<dbReference type="FunFam" id="1.10.10.10:FF:000295">
    <property type="entry name" value="E2F transcription factor-like E2FE"/>
    <property type="match status" value="1"/>
</dbReference>
<organism evidence="12">
    <name type="scientific">Physcomitrium patens</name>
    <name type="common">Spreading-leaved earth moss</name>
    <name type="synonym">Physcomitrella patens</name>
    <dbReference type="NCBI Taxonomy" id="3218"/>
    <lineage>
        <taxon>Eukaryota</taxon>
        <taxon>Viridiplantae</taxon>
        <taxon>Streptophyta</taxon>
        <taxon>Embryophyta</taxon>
        <taxon>Bryophyta</taxon>
        <taxon>Bryophytina</taxon>
        <taxon>Bryopsida</taxon>
        <taxon>Funariidae</taxon>
        <taxon>Funariales</taxon>
        <taxon>Funariaceae</taxon>
        <taxon>Physcomitrium</taxon>
    </lineage>
</organism>
<keyword evidence="4 9" id="KW-0805">Transcription regulation</keyword>
<dbReference type="EMBL" id="ABEU02000021">
    <property type="protein sequence ID" value="PNR31992.1"/>
    <property type="molecule type" value="Genomic_DNA"/>
</dbReference>
<dbReference type="SMART" id="SM01372">
    <property type="entry name" value="E2F_TDP"/>
    <property type="match status" value="2"/>
</dbReference>
<feature type="compositionally biased region" description="Polar residues" evidence="10">
    <location>
        <begin position="87"/>
        <end position="98"/>
    </location>
</feature>
<evidence type="ECO:0000313" key="14">
    <source>
        <dbReference type="Proteomes" id="UP000006727"/>
    </source>
</evidence>
<feature type="region of interest" description="Disordered" evidence="10">
    <location>
        <begin position="376"/>
        <end position="414"/>
    </location>
</feature>
<dbReference type="EnsemblPlants" id="Pp3c21_13480V3.4">
    <property type="protein sequence ID" value="Pp3c21_13480V3.4"/>
    <property type="gene ID" value="Pp3c21_13480"/>
</dbReference>
<keyword evidence="3" id="KW-0678">Repressor</keyword>
<dbReference type="GO" id="GO:0000978">
    <property type="term" value="F:RNA polymerase II cis-regulatory region sequence-specific DNA binding"/>
    <property type="evidence" value="ECO:0000318"/>
    <property type="project" value="GO_Central"/>
</dbReference>
<keyword evidence="14" id="KW-1185">Reference proteome</keyword>
<feature type="region of interest" description="Disordered" evidence="10">
    <location>
        <begin position="87"/>
        <end position="110"/>
    </location>
</feature>
<dbReference type="PaxDb" id="3218-PP1S132_65V6.1"/>
<dbReference type="PANTHER" id="PTHR12081">
    <property type="entry name" value="TRANSCRIPTION FACTOR E2F"/>
    <property type="match status" value="1"/>
</dbReference>
<feature type="compositionally biased region" description="Low complexity" evidence="10">
    <location>
        <begin position="234"/>
        <end position="252"/>
    </location>
</feature>
<reference evidence="12 14" key="1">
    <citation type="journal article" date="2008" name="Science">
        <title>The Physcomitrella genome reveals evolutionary insights into the conquest of land by plants.</title>
        <authorList>
            <person name="Rensing S."/>
            <person name="Lang D."/>
            <person name="Zimmer A."/>
            <person name="Terry A."/>
            <person name="Salamov A."/>
            <person name="Shapiro H."/>
            <person name="Nishiyama T."/>
            <person name="Perroud P.-F."/>
            <person name="Lindquist E."/>
            <person name="Kamisugi Y."/>
            <person name="Tanahashi T."/>
            <person name="Sakakibara K."/>
            <person name="Fujita T."/>
            <person name="Oishi K."/>
            <person name="Shin-I T."/>
            <person name="Kuroki Y."/>
            <person name="Toyoda A."/>
            <person name="Suzuki Y."/>
            <person name="Hashimoto A."/>
            <person name="Yamaguchi K."/>
            <person name="Sugano A."/>
            <person name="Kohara Y."/>
            <person name="Fujiyama A."/>
            <person name="Anterola A."/>
            <person name="Aoki S."/>
            <person name="Ashton N."/>
            <person name="Barbazuk W.B."/>
            <person name="Barker E."/>
            <person name="Bennetzen J."/>
            <person name="Bezanilla M."/>
            <person name="Blankenship R."/>
            <person name="Cho S.H."/>
            <person name="Dutcher S."/>
            <person name="Estelle M."/>
            <person name="Fawcett J.A."/>
            <person name="Gundlach H."/>
            <person name="Hanada K."/>
            <person name="Heyl A."/>
            <person name="Hicks K.A."/>
            <person name="Hugh J."/>
            <person name="Lohr M."/>
            <person name="Mayer K."/>
            <person name="Melkozernov A."/>
            <person name="Murata T."/>
            <person name="Nelson D."/>
            <person name="Pils B."/>
            <person name="Prigge M."/>
            <person name="Reiss B."/>
            <person name="Renner T."/>
            <person name="Rombauts S."/>
            <person name="Rushton P."/>
            <person name="Sanderfoot A."/>
            <person name="Schween G."/>
            <person name="Shiu S.-H."/>
            <person name="Stueber K."/>
            <person name="Theodoulou F.L."/>
            <person name="Tu H."/>
            <person name="Van de Peer Y."/>
            <person name="Verrier P.J."/>
            <person name="Waters E."/>
            <person name="Wood A."/>
            <person name="Yang L."/>
            <person name="Cove D."/>
            <person name="Cuming A."/>
            <person name="Hasebe M."/>
            <person name="Lucas S."/>
            <person name="Mishler D.B."/>
            <person name="Reski R."/>
            <person name="Grigoriev I."/>
            <person name="Quatrano R.S."/>
            <person name="Boore J.L."/>
        </authorList>
    </citation>
    <scope>NUCLEOTIDE SEQUENCE [LARGE SCALE GENOMIC DNA]</scope>
    <source>
        <strain evidence="13 14">cv. Gransden 2004</strain>
    </source>
</reference>
<proteinExistence type="inferred from homology"/>
<evidence type="ECO:0000256" key="1">
    <source>
        <dbReference type="ARBA" id="ARBA00004123"/>
    </source>
</evidence>
<gene>
    <name evidence="13" type="primary">LOC112273969</name>
    <name evidence="12" type="ORF">PHYPA_026116</name>
</gene>
<dbReference type="GO" id="GO:0006357">
    <property type="term" value="P:regulation of transcription by RNA polymerase II"/>
    <property type="evidence" value="ECO:0000318"/>
    <property type="project" value="GO_Central"/>
</dbReference>
<name>A0A2K1IRU4_PHYPA</name>
<dbReference type="Gene3D" id="1.10.10.10">
    <property type="entry name" value="Winged helix-like DNA-binding domain superfamily/Winged helix DNA-binding domain"/>
    <property type="match status" value="2"/>
</dbReference>
<dbReference type="PANTHER" id="PTHR12081:SF7">
    <property type="entry name" value="TRANSCRIPTION FACTOR EFL-3"/>
    <property type="match status" value="1"/>
</dbReference>
<feature type="compositionally biased region" description="Basic and acidic residues" evidence="10">
    <location>
        <begin position="99"/>
        <end position="110"/>
    </location>
</feature>
<feature type="compositionally biased region" description="Polar residues" evidence="10">
    <location>
        <begin position="1"/>
        <end position="19"/>
    </location>
</feature>
<accession>A0A2K1IRU4</accession>
<keyword evidence="7 9" id="KW-0539">Nucleus</keyword>
<dbReference type="InterPro" id="IPR003316">
    <property type="entry name" value="E2F_WHTH_DNA-bd_dom"/>
</dbReference>
<comment type="similarity">
    <text evidence="2 9">Belongs to the E2F/DP family.</text>
</comment>
<dbReference type="FunFam" id="1.10.10.10:FF:000073">
    <property type="entry name" value="E2F transcription factor 8"/>
    <property type="match status" value="1"/>
</dbReference>
<evidence type="ECO:0000259" key="11">
    <source>
        <dbReference type="SMART" id="SM01372"/>
    </source>
</evidence>
<evidence type="ECO:0000256" key="6">
    <source>
        <dbReference type="ARBA" id="ARBA00023163"/>
    </source>
</evidence>
<evidence type="ECO:0000256" key="9">
    <source>
        <dbReference type="RuleBase" id="RU003796"/>
    </source>
</evidence>
<dbReference type="Gramene" id="Pp3c21_13480V3.1">
    <property type="protein sequence ID" value="Pp3c21_13480V3.1"/>
    <property type="gene ID" value="Pp3c21_13480"/>
</dbReference>
<dbReference type="KEGG" id="ppp:112273969"/>
<dbReference type="InterPro" id="IPR036388">
    <property type="entry name" value="WH-like_DNA-bd_sf"/>
</dbReference>
<keyword evidence="6 9" id="KW-0804">Transcription</keyword>
<dbReference type="InterPro" id="IPR015633">
    <property type="entry name" value="E2F"/>
</dbReference>
<protein>
    <recommendedName>
        <fullName evidence="11">E2F/DP family winged-helix DNA-binding domain-containing protein</fullName>
    </recommendedName>
</protein>
<dbReference type="GeneID" id="112273969"/>
<dbReference type="STRING" id="3218.A0A2K1IRU4"/>
<feature type="region of interest" description="Disordered" evidence="10">
    <location>
        <begin position="213"/>
        <end position="254"/>
    </location>
</feature>
<dbReference type="InterPro" id="IPR036390">
    <property type="entry name" value="WH_DNA-bd_sf"/>
</dbReference>
<evidence type="ECO:0000313" key="12">
    <source>
        <dbReference type="EMBL" id="PNR31992.1"/>
    </source>
</evidence>
<reference evidence="12 14" key="2">
    <citation type="journal article" date="2018" name="Plant J.">
        <title>The Physcomitrella patens chromosome-scale assembly reveals moss genome structure and evolution.</title>
        <authorList>
            <person name="Lang D."/>
            <person name="Ullrich K.K."/>
            <person name="Murat F."/>
            <person name="Fuchs J."/>
            <person name="Jenkins J."/>
            <person name="Haas F.B."/>
            <person name="Piednoel M."/>
            <person name="Gundlach H."/>
            <person name="Van Bel M."/>
            <person name="Meyberg R."/>
            <person name="Vives C."/>
            <person name="Morata J."/>
            <person name="Symeonidi A."/>
            <person name="Hiss M."/>
            <person name="Muchero W."/>
            <person name="Kamisugi Y."/>
            <person name="Saleh O."/>
            <person name="Blanc G."/>
            <person name="Decker E.L."/>
            <person name="van Gessel N."/>
            <person name="Grimwood J."/>
            <person name="Hayes R.D."/>
            <person name="Graham S.W."/>
            <person name="Gunter L.E."/>
            <person name="McDaniel S.F."/>
            <person name="Hoernstein S.N.W."/>
            <person name="Larsson A."/>
            <person name="Li F.W."/>
            <person name="Perroud P.F."/>
            <person name="Phillips J."/>
            <person name="Ranjan P."/>
            <person name="Rokshar D.S."/>
            <person name="Rothfels C.J."/>
            <person name="Schneider L."/>
            <person name="Shu S."/>
            <person name="Stevenson D.W."/>
            <person name="Thummler F."/>
            <person name="Tillich M."/>
            <person name="Villarreal Aguilar J.C."/>
            <person name="Widiez T."/>
            <person name="Wong G.K."/>
            <person name="Wymore A."/>
            <person name="Zhang Y."/>
            <person name="Zimmer A.D."/>
            <person name="Quatrano R.S."/>
            <person name="Mayer K.F.X."/>
            <person name="Goodstein D."/>
            <person name="Casacuberta J.M."/>
            <person name="Vandepoele K."/>
            <person name="Reski R."/>
            <person name="Cuming A.C."/>
            <person name="Tuskan G.A."/>
            <person name="Maumus F."/>
            <person name="Salse J."/>
            <person name="Schmutz J."/>
            <person name="Rensing S.A."/>
        </authorList>
    </citation>
    <scope>NUCLEOTIDE SEQUENCE [LARGE SCALE GENOMIC DNA]</scope>
    <source>
        <strain evidence="13 14">cv. Gransden 2004</strain>
    </source>
</reference>
<dbReference type="EnsemblPlants" id="Pp3c21_13480V3.1">
    <property type="protein sequence ID" value="Pp3c21_13480V3.1"/>
    <property type="gene ID" value="Pp3c21_13480"/>
</dbReference>
<dbReference type="Proteomes" id="UP000006727">
    <property type="component" value="Chromosome 21"/>
</dbReference>
<dbReference type="Gramene" id="Pp3c21_13480V3.4">
    <property type="protein sequence ID" value="Pp3c21_13480V3.4"/>
    <property type="gene ID" value="Pp3c21_13480"/>
</dbReference>
<evidence type="ECO:0000256" key="3">
    <source>
        <dbReference type="ARBA" id="ARBA00022491"/>
    </source>
</evidence>
<dbReference type="OrthoDB" id="5318at2759"/>
<feature type="domain" description="E2F/DP family winged-helix DNA-binding" evidence="11">
    <location>
        <begin position="258"/>
        <end position="338"/>
    </location>
</feature>
<dbReference type="SUPFAM" id="SSF46785">
    <property type="entry name" value="Winged helix' DNA-binding domain"/>
    <property type="match status" value="2"/>
</dbReference>
<feature type="region of interest" description="Disordered" evidence="10">
    <location>
        <begin position="1"/>
        <end position="72"/>
    </location>
</feature>
<feature type="domain" description="E2F/DP family winged-helix DNA-binding" evidence="11">
    <location>
        <begin position="113"/>
        <end position="178"/>
    </location>
</feature>